<keyword evidence="3" id="KW-1185">Reference proteome</keyword>
<reference evidence="3" key="1">
    <citation type="journal article" date="2019" name="Int. J. Syst. Evol. Microbiol.">
        <title>The Global Catalogue of Microorganisms (GCM) 10K type strain sequencing project: providing services to taxonomists for standard genome sequencing and annotation.</title>
        <authorList>
            <consortium name="The Broad Institute Genomics Platform"/>
            <consortium name="The Broad Institute Genome Sequencing Center for Infectious Disease"/>
            <person name="Wu L."/>
            <person name="Ma J."/>
        </authorList>
    </citation>
    <scope>NUCLEOTIDE SEQUENCE [LARGE SCALE GENOMIC DNA]</scope>
    <source>
        <strain evidence="3">KCTC 3913</strain>
    </source>
</reference>
<dbReference type="EMBL" id="JBHUMF010000038">
    <property type="protein sequence ID" value="MFD2683247.1"/>
    <property type="molecule type" value="Genomic_DNA"/>
</dbReference>
<keyword evidence="1" id="KW-0732">Signal</keyword>
<protein>
    <submittedName>
        <fullName evidence="2">Uncharacterized protein</fullName>
    </submittedName>
</protein>
<feature type="chain" id="PRO_5045537250" evidence="1">
    <location>
        <begin position="27"/>
        <end position="317"/>
    </location>
</feature>
<sequence>MKNLSKVIITLVMLLAISPVYNIANAAKQTKIEETNMIDPVKNPEDLSTKKLDNILKKMNFSSEEIGNMSKRVKNQIVRHGGKKAKTVEQEIKHYYTSLDGVKYEITEENKEEINKIKQQDIATFSKENQIPIISIPKSEMSLMSAPTTVGDNKEIGKLSISFYVTKTISGNSTEHEYITFLDWTWSDEPALIWTDEAALAWDNHFTGITGTVDKYNIAVLNGQMKVATSQLKVKDEIYGLKTDIVLGPFDQQYGGISQHIRVPKRYNGETTRLLAKYVHALTPFDIGLSVKAGSITVPSSKLIEQWDIPLNVTVGQ</sequence>
<evidence type="ECO:0000256" key="1">
    <source>
        <dbReference type="SAM" id="SignalP"/>
    </source>
</evidence>
<evidence type="ECO:0000313" key="2">
    <source>
        <dbReference type="EMBL" id="MFD2683247.1"/>
    </source>
</evidence>
<dbReference type="RefSeq" id="WP_377938371.1">
    <property type="nucleotide sequence ID" value="NZ_JBHUMF010000038.1"/>
</dbReference>
<comment type="caution">
    <text evidence="2">The sequence shown here is derived from an EMBL/GenBank/DDBJ whole genome shotgun (WGS) entry which is preliminary data.</text>
</comment>
<accession>A0ABW5RWZ4</accession>
<proteinExistence type="predicted"/>
<dbReference type="Proteomes" id="UP001597506">
    <property type="component" value="Unassembled WGS sequence"/>
</dbReference>
<gene>
    <name evidence="2" type="ORF">ACFSUL_21275</name>
</gene>
<feature type="signal peptide" evidence="1">
    <location>
        <begin position="1"/>
        <end position="26"/>
    </location>
</feature>
<name>A0ABW5RWZ4_9BACI</name>
<evidence type="ECO:0000313" key="3">
    <source>
        <dbReference type="Proteomes" id="UP001597506"/>
    </source>
</evidence>
<organism evidence="2 3">
    <name type="scientific">Bacillus seohaeanensis</name>
    <dbReference type="NCBI Taxonomy" id="284580"/>
    <lineage>
        <taxon>Bacteria</taxon>
        <taxon>Bacillati</taxon>
        <taxon>Bacillota</taxon>
        <taxon>Bacilli</taxon>
        <taxon>Bacillales</taxon>
        <taxon>Bacillaceae</taxon>
        <taxon>Bacillus</taxon>
    </lineage>
</organism>